<dbReference type="PANTHER" id="PTHR24068">
    <property type="entry name" value="UBIQUITIN-CONJUGATING ENZYME E2"/>
    <property type="match status" value="1"/>
</dbReference>
<evidence type="ECO:0000256" key="6">
    <source>
        <dbReference type="PROSITE-ProRule" id="PRU10133"/>
    </source>
</evidence>
<evidence type="ECO:0000313" key="11">
    <source>
        <dbReference type="Proteomes" id="UP000001292"/>
    </source>
</evidence>
<dbReference type="InterPro" id="IPR016135">
    <property type="entry name" value="UBQ-conjugating_enzyme/RWD"/>
</dbReference>
<feature type="compositionally biased region" description="Polar residues" evidence="8">
    <location>
        <begin position="39"/>
        <end position="56"/>
    </location>
</feature>
<name>B4HTT3_DROSE</name>
<dbReference type="InterPro" id="IPR023313">
    <property type="entry name" value="UBQ-conjugating_AS"/>
</dbReference>
<dbReference type="STRING" id="7238.B4HTT3"/>
<feature type="region of interest" description="Disordered" evidence="8">
    <location>
        <begin position="26"/>
        <end position="77"/>
    </location>
</feature>
<evidence type="ECO:0000259" key="9">
    <source>
        <dbReference type="PROSITE" id="PS50127"/>
    </source>
</evidence>
<dbReference type="PROSITE" id="PS50127">
    <property type="entry name" value="UBC_2"/>
    <property type="match status" value="1"/>
</dbReference>
<accession>B4HTT3</accession>
<dbReference type="EC" id="2.3.2.23" evidence="1"/>
<evidence type="ECO:0000256" key="5">
    <source>
        <dbReference type="ARBA" id="ARBA00022840"/>
    </source>
</evidence>
<dbReference type="EMBL" id="CH480817">
    <property type="protein sequence ID" value="EDW50354.1"/>
    <property type="molecule type" value="Genomic_DNA"/>
</dbReference>
<feature type="active site" description="Glycyl thioester intermediate" evidence="6">
    <location>
        <position position="300"/>
    </location>
</feature>
<feature type="domain" description="UBC core" evidence="9">
    <location>
        <begin position="216"/>
        <end position="362"/>
    </location>
</feature>
<dbReference type="PhylomeDB" id="B4HTT3"/>
<dbReference type="SUPFAM" id="SSF54495">
    <property type="entry name" value="UBC-like"/>
    <property type="match status" value="1"/>
</dbReference>
<organism evidence="11">
    <name type="scientific">Drosophila sechellia</name>
    <name type="common">Fruit fly</name>
    <dbReference type="NCBI Taxonomy" id="7238"/>
    <lineage>
        <taxon>Eukaryota</taxon>
        <taxon>Metazoa</taxon>
        <taxon>Ecdysozoa</taxon>
        <taxon>Arthropoda</taxon>
        <taxon>Hexapoda</taxon>
        <taxon>Insecta</taxon>
        <taxon>Pterygota</taxon>
        <taxon>Neoptera</taxon>
        <taxon>Endopterygota</taxon>
        <taxon>Diptera</taxon>
        <taxon>Brachycera</taxon>
        <taxon>Muscomorpha</taxon>
        <taxon>Ephydroidea</taxon>
        <taxon>Drosophilidae</taxon>
        <taxon>Drosophila</taxon>
        <taxon>Sophophora</taxon>
    </lineage>
</organism>
<evidence type="ECO:0000256" key="2">
    <source>
        <dbReference type="ARBA" id="ARBA00022679"/>
    </source>
</evidence>
<evidence type="ECO:0000256" key="8">
    <source>
        <dbReference type="SAM" id="MobiDB-lite"/>
    </source>
</evidence>
<keyword evidence="4 7" id="KW-0833">Ubl conjugation pathway</keyword>
<keyword evidence="2" id="KW-0808">Transferase</keyword>
<dbReference type="Proteomes" id="UP000001292">
    <property type="component" value="Unassembled WGS sequence"/>
</dbReference>
<evidence type="ECO:0000256" key="7">
    <source>
        <dbReference type="RuleBase" id="RU362109"/>
    </source>
</evidence>
<evidence type="ECO:0000313" key="10">
    <source>
        <dbReference type="EMBL" id="EDW50354.1"/>
    </source>
</evidence>
<dbReference type="PROSITE" id="PS00183">
    <property type="entry name" value="UBC_1"/>
    <property type="match status" value="1"/>
</dbReference>
<proteinExistence type="inferred from homology"/>
<keyword evidence="11" id="KW-1185">Reference proteome</keyword>
<reference evidence="10 11" key="1">
    <citation type="journal article" date="2007" name="Nature">
        <title>Evolution of genes and genomes on the Drosophila phylogeny.</title>
        <authorList>
            <consortium name="Drosophila 12 Genomes Consortium"/>
            <person name="Clark A.G."/>
            <person name="Eisen M.B."/>
            <person name="Smith D.R."/>
            <person name="Bergman C.M."/>
            <person name="Oliver B."/>
            <person name="Markow T.A."/>
            <person name="Kaufman T.C."/>
            <person name="Kellis M."/>
            <person name="Gelbart W."/>
            <person name="Iyer V.N."/>
            <person name="Pollard D.A."/>
            <person name="Sackton T.B."/>
            <person name="Larracuente A.M."/>
            <person name="Singh N.D."/>
            <person name="Abad J.P."/>
            <person name="Abt D.N."/>
            <person name="Adryan B."/>
            <person name="Aguade M."/>
            <person name="Akashi H."/>
            <person name="Anderson W.W."/>
            <person name="Aquadro C.F."/>
            <person name="Ardell D.H."/>
            <person name="Arguello R."/>
            <person name="Artieri C.G."/>
            <person name="Barbash D.A."/>
            <person name="Barker D."/>
            <person name="Barsanti P."/>
            <person name="Batterham P."/>
            <person name="Batzoglou S."/>
            <person name="Begun D."/>
            <person name="Bhutkar A."/>
            <person name="Blanco E."/>
            <person name="Bosak S.A."/>
            <person name="Bradley R.K."/>
            <person name="Brand A.D."/>
            <person name="Brent M.R."/>
            <person name="Brooks A.N."/>
            <person name="Brown R.H."/>
            <person name="Butlin R.K."/>
            <person name="Caggese C."/>
            <person name="Calvi B.R."/>
            <person name="Bernardo de Carvalho A."/>
            <person name="Caspi A."/>
            <person name="Castrezana S."/>
            <person name="Celniker S.E."/>
            <person name="Chang J.L."/>
            <person name="Chapple C."/>
            <person name="Chatterji S."/>
            <person name="Chinwalla A."/>
            <person name="Civetta A."/>
            <person name="Clifton S.W."/>
            <person name="Comeron J.M."/>
            <person name="Costello J.C."/>
            <person name="Coyne J.A."/>
            <person name="Daub J."/>
            <person name="David R.G."/>
            <person name="Delcher A.L."/>
            <person name="Delehaunty K."/>
            <person name="Do C.B."/>
            <person name="Ebling H."/>
            <person name="Edwards K."/>
            <person name="Eickbush T."/>
            <person name="Evans J.D."/>
            <person name="Filipski A."/>
            <person name="Findeiss S."/>
            <person name="Freyhult E."/>
            <person name="Fulton L."/>
            <person name="Fulton R."/>
            <person name="Garcia A.C."/>
            <person name="Gardiner A."/>
            <person name="Garfield D.A."/>
            <person name="Garvin B.E."/>
            <person name="Gibson G."/>
            <person name="Gilbert D."/>
            <person name="Gnerre S."/>
            <person name="Godfrey J."/>
            <person name="Good R."/>
            <person name="Gotea V."/>
            <person name="Gravely B."/>
            <person name="Greenberg A.J."/>
            <person name="Griffiths-Jones S."/>
            <person name="Gross S."/>
            <person name="Guigo R."/>
            <person name="Gustafson E.A."/>
            <person name="Haerty W."/>
            <person name="Hahn M.W."/>
            <person name="Halligan D.L."/>
            <person name="Halpern A.L."/>
            <person name="Halter G.M."/>
            <person name="Han M.V."/>
            <person name="Heger A."/>
            <person name="Hillier L."/>
            <person name="Hinrichs A.S."/>
            <person name="Holmes I."/>
            <person name="Hoskins R.A."/>
            <person name="Hubisz M.J."/>
            <person name="Hultmark D."/>
            <person name="Huntley M.A."/>
            <person name="Jaffe D.B."/>
            <person name="Jagadeeshan S."/>
            <person name="Jeck W.R."/>
            <person name="Johnson J."/>
            <person name="Jones C.D."/>
            <person name="Jordan W.C."/>
            <person name="Karpen G.H."/>
            <person name="Kataoka E."/>
            <person name="Keightley P.D."/>
            <person name="Kheradpour P."/>
            <person name="Kirkness E.F."/>
            <person name="Koerich L.B."/>
            <person name="Kristiansen K."/>
            <person name="Kudrna D."/>
            <person name="Kulathinal R.J."/>
            <person name="Kumar S."/>
            <person name="Kwok R."/>
            <person name="Lander E."/>
            <person name="Langley C.H."/>
            <person name="Lapoint R."/>
            <person name="Lazzaro B.P."/>
            <person name="Lee S.J."/>
            <person name="Levesque L."/>
            <person name="Li R."/>
            <person name="Lin C.F."/>
            <person name="Lin M.F."/>
            <person name="Lindblad-Toh K."/>
            <person name="Llopart A."/>
            <person name="Long M."/>
            <person name="Low L."/>
            <person name="Lozovsky E."/>
            <person name="Lu J."/>
            <person name="Luo M."/>
            <person name="Machado C.A."/>
            <person name="Makalowski W."/>
            <person name="Marzo M."/>
            <person name="Matsuda M."/>
            <person name="Matzkin L."/>
            <person name="McAllister B."/>
            <person name="McBride C.S."/>
            <person name="McKernan B."/>
            <person name="McKernan K."/>
            <person name="Mendez-Lago M."/>
            <person name="Minx P."/>
            <person name="Mollenhauer M.U."/>
            <person name="Montooth K."/>
            <person name="Mount S.M."/>
            <person name="Mu X."/>
            <person name="Myers E."/>
            <person name="Negre B."/>
            <person name="Newfeld S."/>
            <person name="Nielsen R."/>
            <person name="Noor M.A."/>
            <person name="O'Grady P."/>
            <person name="Pachter L."/>
            <person name="Papaceit M."/>
            <person name="Parisi M.J."/>
            <person name="Parisi M."/>
            <person name="Parts L."/>
            <person name="Pedersen J.S."/>
            <person name="Pesole G."/>
            <person name="Phillippy A.M."/>
            <person name="Ponting C.P."/>
            <person name="Pop M."/>
            <person name="Porcelli D."/>
            <person name="Powell J.R."/>
            <person name="Prohaska S."/>
            <person name="Pruitt K."/>
            <person name="Puig M."/>
            <person name="Quesneville H."/>
            <person name="Ram K.R."/>
            <person name="Rand D."/>
            <person name="Rasmussen M.D."/>
            <person name="Reed L.K."/>
            <person name="Reenan R."/>
            <person name="Reily A."/>
            <person name="Remington K.A."/>
            <person name="Rieger T.T."/>
            <person name="Ritchie M.G."/>
            <person name="Robin C."/>
            <person name="Rogers Y.H."/>
            <person name="Rohde C."/>
            <person name="Rozas J."/>
            <person name="Rubenfield M.J."/>
            <person name="Ruiz A."/>
            <person name="Russo S."/>
            <person name="Salzberg S.L."/>
            <person name="Sanchez-Gracia A."/>
            <person name="Saranga D.J."/>
            <person name="Sato H."/>
            <person name="Schaeffer S.W."/>
            <person name="Schatz M.C."/>
            <person name="Schlenke T."/>
            <person name="Schwartz R."/>
            <person name="Segarra C."/>
            <person name="Singh R.S."/>
            <person name="Sirot L."/>
            <person name="Sirota M."/>
            <person name="Sisneros N.B."/>
            <person name="Smith C.D."/>
            <person name="Smith T.F."/>
            <person name="Spieth J."/>
            <person name="Stage D.E."/>
            <person name="Stark A."/>
            <person name="Stephan W."/>
            <person name="Strausberg R.L."/>
            <person name="Strempel S."/>
            <person name="Sturgill D."/>
            <person name="Sutton G."/>
            <person name="Sutton G.G."/>
            <person name="Tao W."/>
            <person name="Teichmann S."/>
            <person name="Tobari Y.N."/>
            <person name="Tomimura Y."/>
            <person name="Tsolas J.M."/>
            <person name="Valente V.L."/>
            <person name="Venter E."/>
            <person name="Venter J.C."/>
            <person name="Vicario S."/>
            <person name="Vieira F.G."/>
            <person name="Vilella A.J."/>
            <person name="Villasante A."/>
            <person name="Walenz B."/>
            <person name="Wang J."/>
            <person name="Wasserman M."/>
            <person name="Watts T."/>
            <person name="Wilson D."/>
            <person name="Wilson R.K."/>
            <person name="Wing R.A."/>
            <person name="Wolfner M.F."/>
            <person name="Wong A."/>
            <person name="Wong G.K."/>
            <person name="Wu C.I."/>
            <person name="Wu G."/>
            <person name="Yamamoto D."/>
            <person name="Yang H.P."/>
            <person name="Yang S.P."/>
            <person name="Yorke J.A."/>
            <person name="Yoshida K."/>
            <person name="Zdobnov E."/>
            <person name="Zhang P."/>
            <person name="Zhang Y."/>
            <person name="Zimin A.V."/>
            <person name="Baldwin J."/>
            <person name="Abdouelleil A."/>
            <person name="Abdulkadir J."/>
            <person name="Abebe A."/>
            <person name="Abera B."/>
            <person name="Abreu J."/>
            <person name="Acer S.C."/>
            <person name="Aftuck L."/>
            <person name="Alexander A."/>
            <person name="An P."/>
            <person name="Anderson E."/>
            <person name="Anderson S."/>
            <person name="Arachi H."/>
            <person name="Azer M."/>
            <person name="Bachantsang P."/>
            <person name="Barry A."/>
            <person name="Bayul T."/>
            <person name="Berlin A."/>
            <person name="Bessette D."/>
            <person name="Bloom T."/>
            <person name="Blye J."/>
            <person name="Boguslavskiy L."/>
            <person name="Bonnet C."/>
            <person name="Boukhgalter B."/>
            <person name="Bourzgui I."/>
            <person name="Brown A."/>
            <person name="Cahill P."/>
            <person name="Channer S."/>
            <person name="Cheshatsang Y."/>
            <person name="Chuda L."/>
            <person name="Citroen M."/>
            <person name="Collymore A."/>
            <person name="Cooke P."/>
            <person name="Costello M."/>
            <person name="D'Aco K."/>
            <person name="Daza R."/>
            <person name="De Haan G."/>
            <person name="DeGray S."/>
            <person name="DeMaso C."/>
            <person name="Dhargay N."/>
            <person name="Dooley K."/>
            <person name="Dooley E."/>
            <person name="Doricent M."/>
            <person name="Dorje P."/>
            <person name="Dorjee K."/>
            <person name="Dupes A."/>
            <person name="Elong R."/>
            <person name="Falk J."/>
            <person name="Farina A."/>
            <person name="Faro S."/>
            <person name="Ferguson D."/>
            <person name="Fisher S."/>
            <person name="Foley C.D."/>
            <person name="Franke A."/>
            <person name="Friedrich D."/>
            <person name="Gadbois L."/>
            <person name="Gearin G."/>
            <person name="Gearin C.R."/>
            <person name="Giannoukos G."/>
            <person name="Goode T."/>
            <person name="Graham J."/>
            <person name="Grandbois E."/>
            <person name="Grewal S."/>
            <person name="Gyaltsen K."/>
            <person name="Hafez N."/>
            <person name="Hagos B."/>
            <person name="Hall J."/>
            <person name="Henson C."/>
            <person name="Hollinger A."/>
            <person name="Honan T."/>
            <person name="Huard M.D."/>
            <person name="Hughes L."/>
            <person name="Hurhula B."/>
            <person name="Husby M.E."/>
            <person name="Kamat A."/>
            <person name="Kanga B."/>
            <person name="Kashin S."/>
            <person name="Khazanovich D."/>
            <person name="Kisner P."/>
            <person name="Lance K."/>
            <person name="Lara M."/>
            <person name="Lee W."/>
            <person name="Lennon N."/>
            <person name="Letendre F."/>
            <person name="LeVine R."/>
            <person name="Lipovsky A."/>
            <person name="Liu X."/>
            <person name="Liu J."/>
            <person name="Liu S."/>
            <person name="Lokyitsang T."/>
            <person name="Lokyitsang Y."/>
            <person name="Lubonja R."/>
            <person name="Lui A."/>
            <person name="MacDonald P."/>
            <person name="Magnisalis V."/>
            <person name="Maru K."/>
            <person name="Matthews C."/>
            <person name="McCusker W."/>
            <person name="McDonough S."/>
            <person name="Mehta T."/>
            <person name="Meldrim J."/>
            <person name="Meneus L."/>
            <person name="Mihai O."/>
            <person name="Mihalev A."/>
            <person name="Mihova T."/>
            <person name="Mittelman R."/>
            <person name="Mlenga V."/>
            <person name="Montmayeur A."/>
            <person name="Mulrain L."/>
            <person name="Navidi A."/>
            <person name="Naylor J."/>
            <person name="Negash T."/>
            <person name="Nguyen T."/>
            <person name="Nguyen N."/>
            <person name="Nicol R."/>
            <person name="Norbu C."/>
            <person name="Norbu N."/>
            <person name="Novod N."/>
            <person name="O'Neill B."/>
            <person name="Osman S."/>
            <person name="Markiewicz E."/>
            <person name="Oyono O.L."/>
            <person name="Patti C."/>
            <person name="Phunkhang P."/>
            <person name="Pierre F."/>
            <person name="Priest M."/>
            <person name="Raghuraman S."/>
            <person name="Rege F."/>
            <person name="Reyes R."/>
            <person name="Rise C."/>
            <person name="Rogov P."/>
            <person name="Ross K."/>
            <person name="Ryan E."/>
            <person name="Settipalli S."/>
            <person name="Shea T."/>
            <person name="Sherpa N."/>
            <person name="Shi L."/>
            <person name="Shih D."/>
            <person name="Sparrow T."/>
            <person name="Spaulding J."/>
            <person name="Stalker J."/>
            <person name="Stange-Thomann N."/>
            <person name="Stavropoulos S."/>
            <person name="Stone C."/>
            <person name="Strader C."/>
            <person name="Tesfaye S."/>
            <person name="Thomson T."/>
            <person name="Thoulutsang Y."/>
            <person name="Thoulutsang D."/>
            <person name="Topham K."/>
            <person name="Topping I."/>
            <person name="Tsamla T."/>
            <person name="Vassiliev H."/>
            <person name="Vo A."/>
            <person name="Wangchuk T."/>
            <person name="Wangdi T."/>
            <person name="Weiand M."/>
            <person name="Wilkinson J."/>
            <person name="Wilson A."/>
            <person name="Yadav S."/>
            <person name="Young G."/>
            <person name="Yu Q."/>
            <person name="Zembek L."/>
            <person name="Zhong D."/>
            <person name="Zimmer A."/>
            <person name="Zwirko Z."/>
            <person name="Jaffe D.B."/>
            <person name="Alvarez P."/>
            <person name="Brockman W."/>
            <person name="Butler J."/>
            <person name="Chin C."/>
            <person name="Gnerre S."/>
            <person name="Grabherr M."/>
            <person name="Kleber M."/>
            <person name="Mauceli E."/>
            <person name="MacCallum I."/>
        </authorList>
    </citation>
    <scope>NUCLEOTIDE SEQUENCE [LARGE SCALE GENOMIC DNA]</scope>
    <source>
        <strain evidence="11">Rob3c / Tucson 14021-0248.25</strain>
    </source>
</reference>
<dbReference type="FunFam" id="3.10.110.10:FF:000060">
    <property type="entry name" value="Ubiquitin conjugating enzyme (UbcB)"/>
    <property type="match status" value="1"/>
</dbReference>
<comment type="similarity">
    <text evidence="7">Belongs to the ubiquitin-conjugating enzyme family.</text>
</comment>
<dbReference type="GO" id="GO:0005524">
    <property type="term" value="F:ATP binding"/>
    <property type="evidence" value="ECO:0007669"/>
    <property type="project" value="UniProtKB-UniRule"/>
</dbReference>
<evidence type="ECO:0000256" key="1">
    <source>
        <dbReference type="ARBA" id="ARBA00012486"/>
    </source>
</evidence>
<feature type="region of interest" description="Disordered" evidence="8">
    <location>
        <begin position="129"/>
        <end position="167"/>
    </location>
</feature>
<dbReference type="SMART" id="SM00212">
    <property type="entry name" value="UBCc"/>
    <property type="match status" value="1"/>
</dbReference>
<sequence length="362" mass="39908">MVMVAPALDLDLATVPVPHRIMPARRSERIAARGGANGNLRNESNTLRRGSNSRAQSGRPRGGRAAPRGRRPAARFSTPIMREIQRERVEAVAALAASPDSEENEGSAEEEVRSRPYFVSVFLTTHAMGTPDRQATGPTVAVSPSRGPRSVSTAVATPSNRPVRDTASQVPQMHLPTAADNVPIASTSEFAWLQRNSRVLRLFRIESGIPTQGDPLTMSRLRREISDFSSDETEGCKVELVGDNMFHWVATIPGPSETVYEGGRFRVEIVFPRNYPFHPPYLAFLTKTYHCNIAVSGRICLDILSSKWSPALSMSKVLISIMSLLADPNPHDPMDDSVANVFKGNRELHDKNARDWTKKYAK</sequence>
<evidence type="ECO:0000256" key="4">
    <source>
        <dbReference type="ARBA" id="ARBA00022786"/>
    </source>
</evidence>
<dbReference type="OMA" id="TYHCNIA"/>
<dbReference type="InterPro" id="IPR000608">
    <property type="entry name" value="UBC"/>
</dbReference>
<dbReference type="Pfam" id="PF00179">
    <property type="entry name" value="UQ_con"/>
    <property type="match status" value="1"/>
</dbReference>
<protein>
    <recommendedName>
        <fullName evidence="1">E2 ubiquitin-conjugating enzyme</fullName>
        <ecNumber evidence="1">2.3.2.23</ecNumber>
    </recommendedName>
</protein>
<dbReference type="AlphaFoldDB" id="B4HTT3"/>
<feature type="compositionally biased region" description="Polar residues" evidence="8">
    <location>
        <begin position="150"/>
        <end position="167"/>
    </location>
</feature>
<dbReference type="GO" id="GO:0061631">
    <property type="term" value="F:ubiquitin conjugating enzyme activity"/>
    <property type="evidence" value="ECO:0007669"/>
    <property type="project" value="UniProtKB-EC"/>
</dbReference>
<dbReference type="Gene3D" id="3.10.110.10">
    <property type="entry name" value="Ubiquitin Conjugating Enzyme"/>
    <property type="match status" value="1"/>
</dbReference>
<dbReference type="HOGENOM" id="CLU_056619_0_0_1"/>
<gene>
    <name evidence="10" type="primary">Dsec\GM14046</name>
    <name evidence="10" type="ORF">Dsec_GM14046</name>
</gene>
<keyword evidence="3 7" id="KW-0547">Nucleotide-binding</keyword>
<keyword evidence="5 7" id="KW-0067">ATP-binding</keyword>
<dbReference type="SMR" id="B4HTT3"/>
<evidence type="ECO:0000256" key="3">
    <source>
        <dbReference type="ARBA" id="ARBA00022741"/>
    </source>
</evidence>